<evidence type="ECO:0000256" key="2">
    <source>
        <dbReference type="ARBA" id="ARBA00022643"/>
    </source>
</evidence>
<evidence type="ECO:0000313" key="6">
    <source>
        <dbReference type="EMBL" id="SER24004.1"/>
    </source>
</evidence>
<evidence type="ECO:0000313" key="7">
    <source>
        <dbReference type="Proteomes" id="UP000198504"/>
    </source>
</evidence>
<accession>A0A1H9MJV6</accession>
<keyword evidence="3" id="KW-0560">Oxidoreductase</keyword>
<evidence type="ECO:0000259" key="5">
    <source>
        <dbReference type="Pfam" id="PF00296"/>
    </source>
</evidence>
<dbReference type="InterPro" id="IPR036661">
    <property type="entry name" value="Luciferase-like_sf"/>
</dbReference>
<dbReference type="CDD" id="cd01097">
    <property type="entry name" value="Tetrahydromethanopterin_reductase"/>
    <property type="match status" value="1"/>
</dbReference>
<proteinExistence type="predicted"/>
<keyword evidence="1" id="KW-0285">Flavoprotein</keyword>
<dbReference type="InterPro" id="IPR011251">
    <property type="entry name" value="Luciferase-like_dom"/>
</dbReference>
<dbReference type="GO" id="GO:0008726">
    <property type="term" value="F:alkanesulfonate monooxygenase activity"/>
    <property type="evidence" value="ECO:0007669"/>
    <property type="project" value="TreeGrafter"/>
</dbReference>
<dbReference type="Gene3D" id="3.20.20.30">
    <property type="entry name" value="Luciferase-like domain"/>
    <property type="match status" value="1"/>
</dbReference>
<dbReference type="NCBIfam" id="TIGR03619">
    <property type="entry name" value="F420_Rv2161c"/>
    <property type="match status" value="1"/>
</dbReference>
<reference evidence="7" key="1">
    <citation type="submission" date="2016-10" db="EMBL/GenBank/DDBJ databases">
        <authorList>
            <person name="Varghese N."/>
            <person name="Submissions S."/>
        </authorList>
    </citation>
    <scope>NUCLEOTIDE SEQUENCE [LARGE SCALE GENOMIC DNA]</scope>
    <source>
        <strain evidence="7">CGMCC 4.6856</strain>
    </source>
</reference>
<dbReference type="Pfam" id="PF00296">
    <property type="entry name" value="Bac_luciferase"/>
    <property type="match status" value="1"/>
</dbReference>
<dbReference type="STRING" id="1036181.SAMN05421756_110176"/>
<dbReference type="InterPro" id="IPR050172">
    <property type="entry name" value="SsuD_RutA_monooxygenase"/>
</dbReference>
<dbReference type="AlphaFoldDB" id="A0A1H9MJV6"/>
<dbReference type="Proteomes" id="UP000198504">
    <property type="component" value="Unassembled WGS sequence"/>
</dbReference>
<dbReference type="SUPFAM" id="SSF51679">
    <property type="entry name" value="Bacterial luciferase-like"/>
    <property type="match status" value="1"/>
</dbReference>
<keyword evidence="4" id="KW-0503">Monooxygenase</keyword>
<dbReference type="EMBL" id="FOFA01000010">
    <property type="protein sequence ID" value="SER24004.1"/>
    <property type="molecule type" value="Genomic_DNA"/>
</dbReference>
<dbReference type="RefSeq" id="WP_170854235.1">
    <property type="nucleotide sequence ID" value="NZ_FOFA01000010.1"/>
</dbReference>
<gene>
    <name evidence="6" type="ORF">SAMN05421756_110176</name>
</gene>
<keyword evidence="7" id="KW-1185">Reference proteome</keyword>
<keyword evidence="2" id="KW-0288">FMN</keyword>
<evidence type="ECO:0000256" key="3">
    <source>
        <dbReference type="ARBA" id="ARBA00023002"/>
    </source>
</evidence>
<protein>
    <submittedName>
        <fullName evidence="6">Probable F420-dependent oxidoreductase, Rv2161c family</fullName>
    </submittedName>
</protein>
<organism evidence="6 7">
    <name type="scientific">Microlunatus flavus</name>
    <dbReference type="NCBI Taxonomy" id="1036181"/>
    <lineage>
        <taxon>Bacteria</taxon>
        <taxon>Bacillati</taxon>
        <taxon>Actinomycetota</taxon>
        <taxon>Actinomycetes</taxon>
        <taxon>Propionibacteriales</taxon>
        <taxon>Propionibacteriaceae</taxon>
        <taxon>Microlunatus</taxon>
    </lineage>
</organism>
<feature type="domain" description="Luciferase-like" evidence="5">
    <location>
        <begin position="15"/>
        <end position="219"/>
    </location>
</feature>
<name>A0A1H9MJV6_9ACTN</name>
<dbReference type="PANTHER" id="PTHR42847">
    <property type="entry name" value="ALKANESULFONATE MONOOXYGENASE"/>
    <property type="match status" value="1"/>
</dbReference>
<dbReference type="GO" id="GO:0046306">
    <property type="term" value="P:alkanesulfonate catabolic process"/>
    <property type="evidence" value="ECO:0007669"/>
    <property type="project" value="TreeGrafter"/>
</dbReference>
<dbReference type="InterPro" id="IPR019921">
    <property type="entry name" value="Lucif-like_OxRdtase_Rv2161c"/>
</dbReference>
<sequence length="295" mass="31309">MDLGFALPTFGRHATRTDTVTLATAAEELGYDSLWVSEHLVVPADLFDPFGQTFDALTTLAHVAAVTERVRLGTSVLILPLHDPVLLAKQAATLHVLSGRRFRLGVGVGWLEEEFGVVGADFAGRAAVMEHHLGVLTYLLGGGSGSDREPPDGFPPVPFAPAVETPLPLLLGGHAPAALRRAARWGDGWHGVWLEPDEVPRHVAATRGASGRPNFSVSLRVELLIDDGGTAEHAGRGLIGPEAMITDKLERYAAAGVDELVVDFMDQDHGGVPDLPVMLEQLGRLRALVPTSASA</sequence>
<evidence type="ECO:0000256" key="4">
    <source>
        <dbReference type="ARBA" id="ARBA00023033"/>
    </source>
</evidence>
<dbReference type="PANTHER" id="PTHR42847:SF4">
    <property type="entry name" value="ALKANESULFONATE MONOOXYGENASE-RELATED"/>
    <property type="match status" value="1"/>
</dbReference>
<evidence type="ECO:0000256" key="1">
    <source>
        <dbReference type="ARBA" id="ARBA00022630"/>
    </source>
</evidence>